<accession>A0AAD8SRF2</accession>
<dbReference type="EMBL" id="JAUUTY010000003">
    <property type="protein sequence ID" value="KAK1663031.1"/>
    <property type="molecule type" value="Genomic_DNA"/>
</dbReference>
<evidence type="ECO:0000256" key="1">
    <source>
        <dbReference type="SAM" id="MobiDB-lite"/>
    </source>
</evidence>
<keyword evidence="3" id="KW-1185">Reference proteome</keyword>
<feature type="compositionally biased region" description="Polar residues" evidence="1">
    <location>
        <begin position="13"/>
        <end position="22"/>
    </location>
</feature>
<name>A0AAD8SRF2_LOLMU</name>
<dbReference type="InterPro" id="IPR036396">
    <property type="entry name" value="Cyt_P450_sf"/>
</dbReference>
<dbReference type="Gene3D" id="1.10.630.10">
    <property type="entry name" value="Cytochrome P450"/>
    <property type="match status" value="1"/>
</dbReference>
<dbReference type="GO" id="GO:0016705">
    <property type="term" value="F:oxidoreductase activity, acting on paired donors, with incorporation or reduction of molecular oxygen"/>
    <property type="evidence" value="ECO:0007669"/>
    <property type="project" value="InterPro"/>
</dbReference>
<organism evidence="2 3">
    <name type="scientific">Lolium multiflorum</name>
    <name type="common">Italian ryegrass</name>
    <name type="synonym">Lolium perenne subsp. multiflorum</name>
    <dbReference type="NCBI Taxonomy" id="4521"/>
    <lineage>
        <taxon>Eukaryota</taxon>
        <taxon>Viridiplantae</taxon>
        <taxon>Streptophyta</taxon>
        <taxon>Embryophyta</taxon>
        <taxon>Tracheophyta</taxon>
        <taxon>Spermatophyta</taxon>
        <taxon>Magnoliopsida</taxon>
        <taxon>Liliopsida</taxon>
        <taxon>Poales</taxon>
        <taxon>Poaceae</taxon>
        <taxon>BOP clade</taxon>
        <taxon>Pooideae</taxon>
        <taxon>Poodae</taxon>
        <taxon>Poeae</taxon>
        <taxon>Poeae Chloroplast Group 2 (Poeae type)</taxon>
        <taxon>Loliodinae</taxon>
        <taxon>Loliinae</taxon>
        <taxon>Lolium</taxon>
    </lineage>
</organism>
<dbReference type="InterPro" id="IPR001128">
    <property type="entry name" value="Cyt_P450"/>
</dbReference>
<evidence type="ECO:0008006" key="4">
    <source>
        <dbReference type="Google" id="ProtNLM"/>
    </source>
</evidence>
<comment type="caution">
    <text evidence="2">The sequence shown here is derived from an EMBL/GenBank/DDBJ whole genome shotgun (WGS) entry which is preliminary data.</text>
</comment>
<dbReference type="GO" id="GO:0005506">
    <property type="term" value="F:iron ion binding"/>
    <property type="evidence" value="ECO:0007669"/>
    <property type="project" value="InterPro"/>
</dbReference>
<dbReference type="AlphaFoldDB" id="A0AAD8SRF2"/>
<feature type="region of interest" description="Disordered" evidence="1">
    <location>
        <begin position="1"/>
        <end position="23"/>
    </location>
</feature>
<reference evidence="2" key="1">
    <citation type="submission" date="2023-07" db="EMBL/GenBank/DDBJ databases">
        <title>A chromosome-level genome assembly of Lolium multiflorum.</title>
        <authorList>
            <person name="Chen Y."/>
            <person name="Copetti D."/>
            <person name="Kolliker R."/>
            <person name="Studer B."/>
        </authorList>
    </citation>
    <scope>NUCLEOTIDE SEQUENCE</scope>
    <source>
        <strain evidence="2">02402/16</strain>
        <tissue evidence="2">Leaf</tissue>
    </source>
</reference>
<dbReference type="GO" id="GO:0004497">
    <property type="term" value="F:monooxygenase activity"/>
    <property type="evidence" value="ECO:0007669"/>
    <property type="project" value="InterPro"/>
</dbReference>
<protein>
    <recommendedName>
        <fullName evidence="4">Cytochrome P450</fullName>
    </recommendedName>
</protein>
<evidence type="ECO:0000313" key="2">
    <source>
        <dbReference type="EMBL" id="KAK1663031.1"/>
    </source>
</evidence>
<dbReference type="SUPFAM" id="SSF48264">
    <property type="entry name" value="Cytochrome P450"/>
    <property type="match status" value="1"/>
</dbReference>
<dbReference type="Pfam" id="PF00067">
    <property type="entry name" value="p450"/>
    <property type="match status" value="1"/>
</dbReference>
<gene>
    <name evidence="2" type="ORF">QYE76_051190</name>
</gene>
<sequence length="188" mass="19807">MSEGAATYDRRTQPATRSSSRSGPIDFLFATQDASTSSLCWAVSALESHPEVLARVRAEVAAVWSPDSGEPITAEKIQGMRYTQAVAREGALCPGARQQQGDACWIEIAAGSYHIGGGRQAGVPGGCLGGELGGGVGVLLNVIGDIKKCSVVALRWIDCKVQIISEEELKGMKQGSGRQVEGEEEVRC</sequence>
<proteinExistence type="predicted"/>
<dbReference type="Proteomes" id="UP001231189">
    <property type="component" value="Unassembled WGS sequence"/>
</dbReference>
<evidence type="ECO:0000313" key="3">
    <source>
        <dbReference type="Proteomes" id="UP001231189"/>
    </source>
</evidence>
<dbReference type="GO" id="GO:0020037">
    <property type="term" value="F:heme binding"/>
    <property type="evidence" value="ECO:0007669"/>
    <property type="project" value="InterPro"/>
</dbReference>